<keyword evidence="3" id="KW-0862">Zinc</keyword>
<dbReference type="EMBL" id="JAWCUI010000099">
    <property type="protein sequence ID" value="KAL1888131.1"/>
    <property type="molecule type" value="Genomic_DNA"/>
</dbReference>
<accession>A0ABR3YK23</accession>
<evidence type="ECO:0000256" key="3">
    <source>
        <dbReference type="ARBA" id="ARBA00022833"/>
    </source>
</evidence>
<dbReference type="PROSITE" id="PS00518">
    <property type="entry name" value="ZF_RING_1"/>
    <property type="match status" value="1"/>
</dbReference>
<reference evidence="5 6" key="1">
    <citation type="journal article" date="2024" name="IMA Fungus">
        <title>IMA Genome - F19 : A genome assembly and annotation guide to empower mycologists, including annotated draft genome sequences of Ceratocystis pirilliformis, Diaporthe australafricana, Fusarium ophioides, Paecilomyces lecythidis, and Sporothrix stenoceras.</title>
        <authorList>
            <person name="Aylward J."/>
            <person name="Wilson A.M."/>
            <person name="Visagie C.M."/>
            <person name="Spraker J."/>
            <person name="Barnes I."/>
            <person name="Buitendag C."/>
            <person name="Ceriani C."/>
            <person name="Del Mar Angel L."/>
            <person name="du Plessis D."/>
            <person name="Fuchs T."/>
            <person name="Gasser K."/>
            <person name="Kramer D."/>
            <person name="Li W."/>
            <person name="Munsamy K."/>
            <person name="Piso A."/>
            <person name="Price J.L."/>
            <person name="Sonnekus B."/>
            <person name="Thomas C."/>
            <person name="van der Nest A."/>
            <person name="van Dijk A."/>
            <person name="van Heerden A."/>
            <person name="van Vuuren N."/>
            <person name="Yilmaz N."/>
            <person name="Duong T.A."/>
            <person name="van der Merwe N.A."/>
            <person name="Wingfield M.J."/>
            <person name="Wingfield B.D."/>
        </authorList>
    </citation>
    <scope>NUCLEOTIDE SEQUENCE [LARGE SCALE GENOMIC DNA]</scope>
    <source>
        <strain evidence="5 6">CMW 5346</strain>
    </source>
</reference>
<dbReference type="InterPro" id="IPR017907">
    <property type="entry name" value="Znf_RING_CS"/>
</dbReference>
<evidence type="ECO:0000256" key="1">
    <source>
        <dbReference type="ARBA" id="ARBA00022723"/>
    </source>
</evidence>
<keyword evidence="2" id="KW-0863">Zinc-finger</keyword>
<organism evidence="5 6">
    <name type="scientific">Sporothrix stenoceras</name>
    <dbReference type="NCBI Taxonomy" id="5173"/>
    <lineage>
        <taxon>Eukaryota</taxon>
        <taxon>Fungi</taxon>
        <taxon>Dikarya</taxon>
        <taxon>Ascomycota</taxon>
        <taxon>Pezizomycotina</taxon>
        <taxon>Sordariomycetes</taxon>
        <taxon>Sordariomycetidae</taxon>
        <taxon>Ophiostomatales</taxon>
        <taxon>Ophiostomataceae</taxon>
        <taxon>Sporothrix</taxon>
    </lineage>
</organism>
<protein>
    <recommendedName>
        <fullName evidence="7">Cell cycle control protein</fullName>
    </recommendedName>
</protein>
<dbReference type="PANTHER" id="PTHR28042">
    <property type="entry name" value="E3 UBIQUITIN-PROTEIN LIGASE COMPLEX SLX5-SLX8 SUBUNIT SLX5"/>
    <property type="match status" value="1"/>
</dbReference>
<feature type="region of interest" description="Disordered" evidence="4">
    <location>
        <begin position="192"/>
        <end position="218"/>
    </location>
</feature>
<dbReference type="InterPro" id="IPR038886">
    <property type="entry name" value="E3_SLX5/Rfp1"/>
</dbReference>
<evidence type="ECO:0000313" key="6">
    <source>
        <dbReference type="Proteomes" id="UP001583186"/>
    </source>
</evidence>
<feature type="region of interest" description="Disordered" evidence="4">
    <location>
        <begin position="1"/>
        <end position="107"/>
    </location>
</feature>
<feature type="compositionally biased region" description="Basic residues" evidence="4">
    <location>
        <begin position="196"/>
        <end position="207"/>
    </location>
</feature>
<feature type="compositionally biased region" description="Low complexity" evidence="4">
    <location>
        <begin position="83"/>
        <end position="102"/>
    </location>
</feature>
<name>A0ABR3YK23_9PEZI</name>
<sequence length="431" mass="46953">MARPTRPEPDDIIDLTEEPDSPVLQHAHAHNNADPSSHPFRTAARSAARSSRSTRPSRSAAAASAQSSNVIDLTDVNDDDDVVIQGSRSHGSGNNNTNRRNGLVYPDPDFEREQMRIIQQQRDHLQNLMRQQEDMLRQEAVAYHRQQLQDQREDAGSRGSIFGNLSERLSGVAQLASMAFGGGGGGGSAAAAAAAHNRRVRSARHQSRSQARAANRPVRPEVMRGMGIPAFGFGNERFIFDEVMGMGGNPLGNNVPDLNYQFNGGLFVNPYPHQHPHQHGFPQAHAHPDVPQRPVYPAPAAAPDGYTRTTGEDLVAVCAGCDVELAYDPDEAQEAATNEPPKKKTSRNRKDREEHYFWAVTTCGHVFCKSCYENRRNCLKKEKEGASSGSTSKAAAAPPVVFVADGKAILCAVDNCMSDVTTKKAWVGLFV</sequence>
<evidence type="ECO:0000256" key="4">
    <source>
        <dbReference type="SAM" id="MobiDB-lite"/>
    </source>
</evidence>
<evidence type="ECO:0008006" key="7">
    <source>
        <dbReference type="Google" id="ProtNLM"/>
    </source>
</evidence>
<feature type="compositionally biased region" description="Acidic residues" evidence="4">
    <location>
        <begin position="10"/>
        <end position="20"/>
    </location>
</feature>
<feature type="region of interest" description="Disordered" evidence="4">
    <location>
        <begin position="330"/>
        <end position="351"/>
    </location>
</feature>
<feature type="compositionally biased region" description="Low complexity" evidence="4">
    <location>
        <begin position="41"/>
        <end position="74"/>
    </location>
</feature>
<dbReference type="PANTHER" id="PTHR28042:SF1">
    <property type="entry name" value="E3 UBIQUITIN-PROTEIN LIGASE COMPLEX SLX5-SLX8 SUBUNIT SLX5"/>
    <property type="match status" value="1"/>
</dbReference>
<evidence type="ECO:0000256" key="2">
    <source>
        <dbReference type="ARBA" id="ARBA00022771"/>
    </source>
</evidence>
<keyword evidence="1" id="KW-0479">Metal-binding</keyword>
<evidence type="ECO:0000313" key="5">
    <source>
        <dbReference type="EMBL" id="KAL1888131.1"/>
    </source>
</evidence>
<comment type="caution">
    <text evidence="5">The sequence shown here is derived from an EMBL/GenBank/DDBJ whole genome shotgun (WGS) entry which is preliminary data.</text>
</comment>
<dbReference type="Proteomes" id="UP001583186">
    <property type="component" value="Unassembled WGS sequence"/>
</dbReference>
<gene>
    <name evidence="5" type="ORF">Sste5346_009741</name>
</gene>
<keyword evidence="6" id="KW-1185">Reference proteome</keyword>
<proteinExistence type="predicted"/>